<keyword evidence="3" id="KW-1185">Reference proteome</keyword>
<name>A0A4U6X6W7_9PEZI</name>
<organism evidence="2 3">
    <name type="scientific">Colletotrichum tanaceti</name>
    <dbReference type="NCBI Taxonomy" id="1306861"/>
    <lineage>
        <taxon>Eukaryota</taxon>
        <taxon>Fungi</taxon>
        <taxon>Dikarya</taxon>
        <taxon>Ascomycota</taxon>
        <taxon>Pezizomycotina</taxon>
        <taxon>Sordariomycetes</taxon>
        <taxon>Hypocreomycetidae</taxon>
        <taxon>Glomerellales</taxon>
        <taxon>Glomerellaceae</taxon>
        <taxon>Colletotrichum</taxon>
        <taxon>Colletotrichum destructivum species complex</taxon>
    </lineage>
</organism>
<evidence type="ECO:0000256" key="1">
    <source>
        <dbReference type="SAM" id="SignalP"/>
    </source>
</evidence>
<feature type="signal peptide" evidence="1">
    <location>
        <begin position="1"/>
        <end position="22"/>
    </location>
</feature>
<dbReference type="AlphaFoldDB" id="A0A4U6X6W7"/>
<gene>
    <name evidence="2" type="ORF">CTA1_11844</name>
</gene>
<keyword evidence="1" id="KW-0732">Signal</keyword>
<comment type="caution">
    <text evidence="2">The sequence shown here is derived from an EMBL/GenBank/DDBJ whole genome shotgun (WGS) entry which is preliminary data.</text>
</comment>
<sequence length="69" mass="7433">MLSYTVCSLCWVTAVFWALLLSTPMEPALPVLEPSSKDGREYGGLDNRWCEGDLGGTLADLHNSVGCDA</sequence>
<feature type="chain" id="PRO_5020862169" evidence="1">
    <location>
        <begin position="23"/>
        <end position="69"/>
    </location>
</feature>
<reference evidence="2 3" key="1">
    <citation type="journal article" date="2019" name="PLoS ONE">
        <title>Comparative genome analysis indicates high evolutionary potential of pathogenicity genes in Colletotrichum tanaceti.</title>
        <authorList>
            <person name="Lelwala R.V."/>
            <person name="Korhonen P.K."/>
            <person name="Young N.D."/>
            <person name="Scott J.B."/>
            <person name="Ades P.A."/>
            <person name="Gasser R.B."/>
            <person name="Taylor P.W.J."/>
        </authorList>
    </citation>
    <scope>NUCLEOTIDE SEQUENCE [LARGE SCALE GENOMIC DNA]</scope>
    <source>
        <strain evidence="2">BRIP57314</strain>
    </source>
</reference>
<evidence type="ECO:0000313" key="3">
    <source>
        <dbReference type="Proteomes" id="UP000310108"/>
    </source>
</evidence>
<accession>A0A4U6X6W7</accession>
<dbReference type="Proteomes" id="UP000310108">
    <property type="component" value="Unassembled WGS sequence"/>
</dbReference>
<protein>
    <submittedName>
        <fullName evidence="2">Uncharacterized protein</fullName>
    </submittedName>
</protein>
<evidence type="ECO:0000313" key="2">
    <source>
        <dbReference type="EMBL" id="TKW51198.1"/>
    </source>
</evidence>
<proteinExistence type="predicted"/>
<dbReference type="EMBL" id="PJEX01000327">
    <property type="protein sequence ID" value="TKW51198.1"/>
    <property type="molecule type" value="Genomic_DNA"/>
</dbReference>